<evidence type="ECO:0000313" key="1">
    <source>
        <dbReference type="EMBL" id="KAH7930538.1"/>
    </source>
</evidence>
<name>A0ACB8C183_9AGAM</name>
<accession>A0ACB8C183</accession>
<reference evidence="1" key="1">
    <citation type="journal article" date="2021" name="New Phytol.">
        <title>Evolutionary innovations through gain and loss of genes in the ectomycorrhizal Boletales.</title>
        <authorList>
            <person name="Wu G."/>
            <person name="Miyauchi S."/>
            <person name="Morin E."/>
            <person name="Kuo A."/>
            <person name="Drula E."/>
            <person name="Varga T."/>
            <person name="Kohler A."/>
            <person name="Feng B."/>
            <person name="Cao Y."/>
            <person name="Lipzen A."/>
            <person name="Daum C."/>
            <person name="Hundley H."/>
            <person name="Pangilinan J."/>
            <person name="Johnson J."/>
            <person name="Barry K."/>
            <person name="LaButti K."/>
            <person name="Ng V."/>
            <person name="Ahrendt S."/>
            <person name="Min B."/>
            <person name="Choi I.G."/>
            <person name="Park H."/>
            <person name="Plett J.M."/>
            <person name="Magnuson J."/>
            <person name="Spatafora J.W."/>
            <person name="Nagy L.G."/>
            <person name="Henrissat B."/>
            <person name="Grigoriev I.V."/>
            <person name="Yang Z.L."/>
            <person name="Xu J."/>
            <person name="Martin F.M."/>
        </authorList>
    </citation>
    <scope>NUCLEOTIDE SEQUENCE</scope>
    <source>
        <strain evidence="1">KUC20120723A-06</strain>
    </source>
</reference>
<evidence type="ECO:0000313" key="2">
    <source>
        <dbReference type="Proteomes" id="UP000790709"/>
    </source>
</evidence>
<organism evidence="1 2">
    <name type="scientific">Leucogyrophana mollusca</name>
    <dbReference type="NCBI Taxonomy" id="85980"/>
    <lineage>
        <taxon>Eukaryota</taxon>
        <taxon>Fungi</taxon>
        <taxon>Dikarya</taxon>
        <taxon>Basidiomycota</taxon>
        <taxon>Agaricomycotina</taxon>
        <taxon>Agaricomycetes</taxon>
        <taxon>Agaricomycetidae</taxon>
        <taxon>Boletales</taxon>
        <taxon>Boletales incertae sedis</taxon>
        <taxon>Leucogyrophana</taxon>
    </lineage>
</organism>
<comment type="caution">
    <text evidence="1">The sequence shown here is derived from an EMBL/GenBank/DDBJ whole genome shotgun (WGS) entry which is preliminary data.</text>
</comment>
<gene>
    <name evidence="1" type="ORF">BV22DRAFT_1000334</name>
</gene>
<proteinExistence type="predicted"/>
<keyword evidence="2" id="KW-1185">Reference proteome</keyword>
<sequence>MQPSHKIQSPHPWSLRRLLLRLFANTPRLGFEPPTSPSPTPQSLNSSPSQPQQESSQPPQQQQPAYPWSVQSLLLLPPATIPNPGVAPSTSPSPPPFPRHGHTLAATASENGDLYLFGGCVRETARNDLYVFSTRDYSATLVQTTGEIPSPRVGHASALADNVLIVWGGDTKTDPTSKPTDKQDDGLYLLNLVSREWTRVNTYGPSPAGRSGHAVAMIGTKFFVFGGQVDGEFLNDLWAFDLSERTQATWELCEPAGIERPAQRAGHAVVACGDRIIVFGGVDSQYHYNDTWAFDVNTKKWSELQCIGFIPSNREGHAIAIVDDVIYMFGGRGVGGKDLGDLVALRVSDQRWFMFQNMGPGPSMRSGHAMASVGNHVFVLGGEPAPTGVYGDDSINVLDTGRRVN</sequence>
<dbReference type="Proteomes" id="UP000790709">
    <property type="component" value="Unassembled WGS sequence"/>
</dbReference>
<protein>
    <submittedName>
        <fullName evidence="1">Galactose oxidase</fullName>
    </submittedName>
</protein>
<dbReference type="EMBL" id="MU266331">
    <property type="protein sequence ID" value="KAH7930538.1"/>
    <property type="molecule type" value="Genomic_DNA"/>
</dbReference>